<dbReference type="InterPro" id="IPR007526">
    <property type="entry name" value="SWIRM"/>
</dbReference>
<dbReference type="PROSITE" id="PS50090">
    <property type="entry name" value="MYB_LIKE"/>
    <property type="match status" value="1"/>
</dbReference>
<dbReference type="Gene3D" id="3.30.60.90">
    <property type="match status" value="1"/>
</dbReference>
<evidence type="ECO:0000313" key="16">
    <source>
        <dbReference type="Proteomes" id="UP001372338"/>
    </source>
</evidence>
<dbReference type="SUPFAM" id="SSF46689">
    <property type="entry name" value="Homeodomain-like"/>
    <property type="match status" value="2"/>
</dbReference>
<comment type="caution">
    <text evidence="15">The sequence shown here is derived from an EMBL/GenBank/DDBJ whole genome shotgun (WGS) entry which is preliminary data.</text>
</comment>
<dbReference type="CDD" id="cd02335">
    <property type="entry name" value="ZZ_ADA2"/>
    <property type="match status" value="1"/>
</dbReference>
<evidence type="ECO:0000256" key="3">
    <source>
        <dbReference type="ARBA" id="ARBA00022771"/>
    </source>
</evidence>
<dbReference type="GO" id="GO:0005634">
    <property type="term" value="C:nucleus"/>
    <property type="evidence" value="ECO:0007669"/>
    <property type="project" value="UniProtKB-SubCell"/>
</dbReference>
<dbReference type="InterPro" id="IPR000433">
    <property type="entry name" value="Znf_ZZ"/>
</dbReference>
<feature type="domain" description="SANT" evidence="13">
    <location>
        <begin position="61"/>
        <end position="113"/>
    </location>
</feature>
<dbReference type="CDD" id="cd00167">
    <property type="entry name" value="SANT"/>
    <property type="match status" value="1"/>
</dbReference>
<dbReference type="Pfam" id="PF00249">
    <property type="entry name" value="Myb_DNA-binding"/>
    <property type="match status" value="1"/>
</dbReference>
<keyword evidence="4" id="KW-0862">Zinc</keyword>
<dbReference type="PROSITE" id="PS51294">
    <property type="entry name" value="HTH_MYB"/>
    <property type="match status" value="1"/>
</dbReference>
<dbReference type="Gene3D" id="1.10.10.60">
    <property type="entry name" value="Homeodomain-like"/>
    <property type="match status" value="1"/>
</dbReference>
<evidence type="ECO:0000259" key="11">
    <source>
        <dbReference type="PROSITE" id="PS50135"/>
    </source>
</evidence>
<evidence type="ECO:0000256" key="1">
    <source>
        <dbReference type="ARBA" id="ARBA00004123"/>
    </source>
</evidence>
<dbReference type="PANTHER" id="PTHR12374">
    <property type="entry name" value="TRANSCRIPTIONAL ADAPTOR 2 ADA2 -RELATED"/>
    <property type="match status" value="1"/>
</dbReference>
<dbReference type="Pfam" id="PF22941">
    <property type="entry name" value="TADA2A-like_3rd"/>
    <property type="match status" value="1"/>
</dbReference>
<keyword evidence="2" id="KW-0479">Metal-binding</keyword>
<dbReference type="InterPro" id="IPR041983">
    <property type="entry name" value="ADA2-like_ZZ"/>
</dbReference>
<proteinExistence type="predicted"/>
<dbReference type="InterPro" id="IPR055141">
    <property type="entry name" value="TADA2A_B-like_dom"/>
</dbReference>
<dbReference type="InterPro" id="IPR017930">
    <property type="entry name" value="Myb_dom"/>
</dbReference>
<dbReference type="GO" id="GO:0008270">
    <property type="term" value="F:zinc ion binding"/>
    <property type="evidence" value="ECO:0007669"/>
    <property type="project" value="UniProtKB-KW"/>
</dbReference>
<keyword evidence="16" id="KW-1185">Reference proteome</keyword>
<gene>
    <name evidence="15" type="ORF">RIF29_40829</name>
</gene>
<dbReference type="GO" id="GO:0006357">
    <property type="term" value="P:regulation of transcription by RNA polymerase II"/>
    <property type="evidence" value="ECO:0007669"/>
    <property type="project" value="InterPro"/>
</dbReference>
<dbReference type="Pfam" id="PF25299">
    <property type="entry name" value="ZZ_ADA2"/>
    <property type="match status" value="1"/>
</dbReference>
<keyword evidence="3 9" id="KW-0863">Zinc-finger</keyword>
<feature type="domain" description="SWIRM" evidence="12">
    <location>
        <begin position="345"/>
        <end position="431"/>
    </location>
</feature>
<dbReference type="GO" id="GO:0006338">
    <property type="term" value="P:chromatin remodeling"/>
    <property type="evidence" value="ECO:0007669"/>
    <property type="project" value="TreeGrafter"/>
</dbReference>
<dbReference type="GO" id="GO:0003713">
    <property type="term" value="F:transcription coactivator activity"/>
    <property type="evidence" value="ECO:0007669"/>
    <property type="project" value="InterPro"/>
</dbReference>
<protein>
    <recommendedName>
        <fullName evidence="8">Transcriptional adapter</fullName>
    </recommendedName>
</protein>
<evidence type="ECO:0000256" key="8">
    <source>
        <dbReference type="PIRNR" id="PIRNR025024"/>
    </source>
</evidence>
<dbReference type="PIRSF" id="PIRSF025024">
    <property type="entry name" value="Transcriptional_adaptor_2"/>
    <property type="match status" value="1"/>
</dbReference>
<keyword evidence="7 8" id="KW-0539">Nucleus</keyword>
<dbReference type="PROSITE" id="PS01357">
    <property type="entry name" value="ZF_ZZ_1"/>
    <property type="match status" value="1"/>
</dbReference>
<dbReference type="FunFam" id="1.10.10.10:FF:000087">
    <property type="entry name" value="Transcriptional adapter 2"/>
    <property type="match status" value="1"/>
</dbReference>
<evidence type="ECO:0000256" key="5">
    <source>
        <dbReference type="ARBA" id="ARBA00023015"/>
    </source>
</evidence>
<dbReference type="PANTHER" id="PTHR12374:SF81">
    <property type="entry name" value="TRANSCRIPTIONAL ADAPTER ADA2B"/>
    <property type="match status" value="1"/>
</dbReference>
<comment type="subcellular location">
    <subcellularLocation>
        <location evidence="1 8">Nucleus</location>
    </subcellularLocation>
</comment>
<dbReference type="Gene3D" id="1.10.10.10">
    <property type="entry name" value="Winged helix-like DNA-binding domain superfamily/Winged helix DNA-binding domain"/>
    <property type="match status" value="1"/>
</dbReference>
<sequence length="431" mass="49289">MALYRCKYCFKVILGKAHMKCAICKDFDLCVECFSVGAEVAPHKSDHPYVISESFSTSIPLICPDWNIDEEILLLEGIGKYGLEKWTEVAEYVETKNKESCMEHYQNLYLNSPSFPLPDMSHVAGKSREQLLEMAKGQGEDKKGTTDVQICWPFEPDGISHAEAAAIQKKSTPGRKRKMKDRVRVSFGGLKPRFSRTEGPGGYNEKRQEFDIEYDNDAEELLTEMEFKDTDTEEERELKLRVLHIYGKRLDERNRRKNFVLERNLLHPNPSENDLTAEEKQICGKYDSLMRFHSKEEHEELLQTVIAEHRTRKRLEELKEAQAAGCRNSAEADIYLMHKRRMEADASASSAEGMDVTGYPGADLLSEPEKRLCSEQRLTPAVYLNMQGLLAQHILDGRVSTKVEAHGLFNMDTIKIDKVYDMLIRKGIAPP</sequence>
<dbReference type="PROSITE" id="PS50135">
    <property type="entry name" value="ZF_ZZ_2"/>
    <property type="match status" value="1"/>
</dbReference>
<dbReference type="InterPro" id="IPR043145">
    <property type="entry name" value="Znf_ZZ_sf"/>
</dbReference>
<keyword evidence="5 8" id="KW-0805">Transcription regulation</keyword>
<evidence type="ECO:0000259" key="12">
    <source>
        <dbReference type="PROSITE" id="PS50934"/>
    </source>
</evidence>
<dbReference type="EMBL" id="JAYWIO010000008">
    <property type="protein sequence ID" value="KAK7245973.1"/>
    <property type="molecule type" value="Genomic_DNA"/>
</dbReference>
<dbReference type="InterPro" id="IPR009057">
    <property type="entry name" value="Homeodomain-like_sf"/>
</dbReference>
<dbReference type="AlphaFoldDB" id="A0AAN9HUN2"/>
<dbReference type="PROSITE" id="PS50934">
    <property type="entry name" value="SWIRM"/>
    <property type="match status" value="1"/>
</dbReference>
<dbReference type="SUPFAM" id="SSF57850">
    <property type="entry name" value="RING/U-box"/>
    <property type="match status" value="1"/>
</dbReference>
<evidence type="ECO:0000313" key="15">
    <source>
        <dbReference type="EMBL" id="KAK7245973.1"/>
    </source>
</evidence>
<evidence type="ECO:0000259" key="10">
    <source>
        <dbReference type="PROSITE" id="PS50090"/>
    </source>
</evidence>
<dbReference type="GO" id="GO:0003682">
    <property type="term" value="F:chromatin binding"/>
    <property type="evidence" value="ECO:0007669"/>
    <property type="project" value="TreeGrafter"/>
</dbReference>
<dbReference type="InterPro" id="IPR036388">
    <property type="entry name" value="WH-like_DNA-bd_sf"/>
</dbReference>
<name>A0AAN9HUN2_CROPI</name>
<evidence type="ECO:0000256" key="4">
    <source>
        <dbReference type="ARBA" id="ARBA00022833"/>
    </source>
</evidence>
<accession>A0AAN9HUN2</accession>
<dbReference type="InterPro" id="IPR001005">
    <property type="entry name" value="SANT/Myb"/>
</dbReference>
<organism evidence="15 16">
    <name type="scientific">Crotalaria pallida</name>
    <name type="common">Smooth rattlebox</name>
    <name type="synonym">Crotalaria striata</name>
    <dbReference type="NCBI Taxonomy" id="3830"/>
    <lineage>
        <taxon>Eukaryota</taxon>
        <taxon>Viridiplantae</taxon>
        <taxon>Streptophyta</taxon>
        <taxon>Embryophyta</taxon>
        <taxon>Tracheophyta</taxon>
        <taxon>Spermatophyta</taxon>
        <taxon>Magnoliopsida</taxon>
        <taxon>eudicotyledons</taxon>
        <taxon>Gunneridae</taxon>
        <taxon>Pentapetalae</taxon>
        <taxon>rosids</taxon>
        <taxon>fabids</taxon>
        <taxon>Fabales</taxon>
        <taxon>Fabaceae</taxon>
        <taxon>Papilionoideae</taxon>
        <taxon>50 kb inversion clade</taxon>
        <taxon>genistoids sensu lato</taxon>
        <taxon>core genistoids</taxon>
        <taxon>Crotalarieae</taxon>
        <taxon>Crotalaria</taxon>
    </lineage>
</organism>
<evidence type="ECO:0000256" key="2">
    <source>
        <dbReference type="ARBA" id="ARBA00022723"/>
    </source>
</evidence>
<feature type="domain" description="Myb-like" evidence="10">
    <location>
        <begin position="66"/>
        <end position="109"/>
    </location>
</feature>
<keyword evidence="6 8" id="KW-0804">Transcription</keyword>
<dbReference type="PROSITE" id="PS51293">
    <property type="entry name" value="SANT"/>
    <property type="match status" value="1"/>
</dbReference>
<dbReference type="Proteomes" id="UP001372338">
    <property type="component" value="Unassembled WGS sequence"/>
</dbReference>
<evidence type="ECO:0000259" key="13">
    <source>
        <dbReference type="PROSITE" id="PS51293"/>
    </source>
</evidence>
<evidence type="ECO:0000256" key="7">
    <source>
        <dbReference type="ARBA" id="ARBA00023242"/>
    </source>
</evidence>
<dbReference type="SMART" id="SM00717">
    <property type="entry name" value="SANT"/>
    <property type="match status" value="1"/>
</dbReference>
<reference evidence="15 16" key="1">
    <citation type="submission" date="2024-01" db="EMBL/GenBank/DDBJ databases">
        <title>The genomes of 5 underutilized Papilionoideae crops provide insights into root nodulation and disease resistanc.</title>
        <authorList>
            <person name="Yuan L."/>
        </authorList>
    </citation>
    <scope>NUCLEOTIDE SEQUENCE [LARGE SCALE GENOMIC DNA]</scope>
    <source>
        <strain evidence="15">ZHUSHIDOU_FW_LH</strain>
        <tissue evidence="15">Leaf</tissue>
    </source>
</reference>
<evidence type="ECO:0000259" key="14">
    <source>
        <dbReference type="PROSITE" id="PS51294"/>
    </source>
</evidence>
<dbReference type="InterPro" id="IPR016827">
    <property type="entry name" value="Ada2/TADA2"/>
</dbReference>
<dbReference type="InterPro" id="IPR017884">
    <property type="entry name" value="SANT_dom"/>
</dbReference>
<evidence type="ECO:0000256" key="9">
    <source>
        <dbReference type="PROSITE-ProRule" id="PRU00228"/>
    </source>
</evidence>
<feature type="domain" description="ZZ-type" evidence="11">
    <location>
        <begin position="1"/>
        <end position="57"/>
    </location>
</feature>
<evidence type="ECO:0000256" key="6">
    <source>
        <dbReference type="ARBA" id="ARBA00023163"/>
    </source>
</evidence>
<feature type="domain" description="HTH myb-type" evidence="14">
    <location>
        <begin position="66"/>
        <end position="113"/>
    </location>
</feature>